<dbReference type="AlphaFoldDB" id="B0JNN0"/>
<evidence type="ECO:0000313" key="2">
    <source>
        <dbReference type="Proteomes" id="UP000001510"/>
    </source>
</evidence>
<gene>
    <name evidence="1" type="ordered locus">MAE_36380</name>
</gene>
<dbReference type="KEGG" id="mar:MAE_36380"/>
<keyword evidence="2" id="KW-1185">Reference proteome</keyword>
<dbReference type="HOGENOM" id="CLU_3009250_0_0_3"/>
<reference evidence="1 2" key="1">
    <citation type="journal article" date="2007" name="DNA Res.">
        <title>Complete genomic structure of the bloom-forming toxic cyanobacterium Microcystis aeruginosa NIES-843.</title>
        <authorList>
            <person name="Kaneko T."/>
            <person name="Nakajima N."/>
            <person name="Okamoto S."/>
            <person name="Suzuki I."/>
            <person name="Tanabe Y."/>
            <person name="Tamaoki M."/>
            <person name="Nakamura Y."/>
            <person name="Kasai F."/>
            <person name="Watanabe A."/>
            <person name="Kawashima K."/>
            <person name="Kishida Y."/>
            <person name="Ono A."/>
            <person name="Shimizu Y."/>
            <person name="Takahashi C."/>
            <person name="Minami C."/>
            <person name="Fujishiro T."/>
            <person name="Kohara M."/>
            <person name="Katoh M."/>
            <person name="Nakazaki N."/>
            <person name="Nakayama S."/>
            <person name="Yamada M."/>
            <person name="Tabata S."/>
            <person name="Watanabe M.M."/>
        </authorList>
    </citation>
    <scope>NUCLEOTIDE SEQUENCE [LARGE SCALE GENOMIC DNA]</scope>
    <source>
        <strain evidence="2">NIES-843 / IAM M-247</strain>
    </source>
</reference>
<proteinExistence type="predicted"/>
<dbReference type="PaxDb" id="449447-MAE_36380"/>
<sequence length="56" mass="6386">MVEQGSSPIVKLIGDNRSITDNNVIDISRENSIPRISHKKYDHQPPKPYKIWVLTG</sequence>
<protein>
    <submittedName>
        <fullName evidence="1">Uncharacterized protein</fullName>
    </submittedName>
</protein>
<dbReference type="Proteomes" id="UP000001510">
    <property type="component" value="Chromosome"/>
</dbReference>
<dbReference type="STRING" id="449447.MAE_36380"/>
<name>B0JNN0_MICAN</name>
<accession>B0JNN0</accession>
<organism evidence="1 2">
    <name type="scientific">Microcystis aeruginosa (strain NIES-843 / IAM M-2473)</name>
    <dbReference type="NCBI Taxonomy" id="449447"/>
    <lineage>
        <taxon>Bacteria</taxon>
        <taxon>Bacillati</taxon>
        <taxon>Cyanobacteriota</taxon>
        <taxon>Cyanophyceae</taxon>
        <taxon>Oscillatoriophycideae</taxon>
        <taxon>Chroococcales</taxon>
        <taxon>Microcystaceae</taxon>
        <taxon>Microcystis</taxon>
    </lineage>
</organism>
<evidence type="ECO:0000313" key="1">
    <source>
        <dbReference type="EMBL" id="BAG03460.1"/>
    </source>
</evidence>
<dbReference type="EMBL" id="AP009552">
    <property type="protein sequence ID" value="BAG03460.1"/>
    <property type="molecule type" value="Genomic_DNA"/>
</dbReference>
<dbReference type="EnsemblBacteria" id="BAG03460">
    <property type="protein sequence ID" value="BAG03460"/>
    <property type="gene ID" value="MAE_36380"/>
</dbReference>